<feature type="region of interest" description="Disordered" evidence="1">
    <location>
        <begin position="68"/>
        <end position="91"/>
    </location>
</feature>
<evidence type="ECO:0000256" key="1">
    <source>
        <dbReference type="SAM" id="MobiDB-lite"/>
    </source>
</evidence>
<feature type="transmembrane region" description="Helical" evidence="2">
    <location>
        <begin position="43"/>
        <end position="64"/>
    </location>
</feature>
<keyword evidence="2" id="KW-0472">Membrane</keyword>
<proteinExistence type="predicted"/>
<keyword evidence="2" id="KW-0812">Transmembrane</keyword>
<gene>
    <name evidence="3" type="ORF">PG991_006152</name>
</gene>
<dbReference type="EMBL" id="JAQQWI010000007">
    <property type="protein sequence ID" value="KAK8029096.1"/>
    <property type="molecule type" value="Genomic_DNA"/>
</dbReference>
<protein>
    <submittedName>
        <fullName evidence="3">Uncharacterized protein</fullName>
    </submittedName>
</protein>
<organism evidence="3 4">
    <name type="scientific">Apiospora marii</name>
    <dbReference type="NCBI Taxonomy" id="335849"/>
    <lineage>
        <taxon>Eukaryota</taxon>
        <taxon>Fungi</taxon>
        <taxon>Dikarya</taxon>
        <taxon>Ascomycota</taxon>
        <taxon>Pezizomycotina</taxon>
        <taxon>Sordariomycetes</taxon>
        <taxon>Xylariomycetidae</taxon>
        <taxon>Amphisphaeriales</taxon>
        <taxon>Apiosporaceae</taxon>
        <taxon>Apiospora</taxon>
    </lineage>
</organism>
<name>A0ABR1SB68_9PEZI</name>
<accession>A0ABR1SB68</accession>
<feature type="compositionally biased region" description="Acidic residues" evidence="1">
    <location>
        <begin position="78"/>
        <end position="91"/>
    </location>
</feature>
<evidence type="ECO:0000313" key="4">
    <source>
        <dbReference type="Proteomes" id="UP001396898"/>
    </source>
</evidence>
<comment type="caution">
    <text evidence="3">The sequence shown here is derived from an EMBL/GenBank/DDBJ whole genome shotgun (WGS) entry which is preliminary data.</text>
</comment>
<keyword evidence="2" id="KW-1133">Transmembrane helix</keyword>
<keyword evidence="4" id="KW-1185">Reference proteome</keyword>
<reference evidence="3 4" key="1">
    <citation type="submission" date="2023-01" db="EMBL/GenBank/DDBJ databases">
        <title>Analysis of 21 Apiospora genomes using comparative genomics revels a genus with tremendous synthesis potential of carbohydrate active enzymes and secondary metabolites.</title>
        <authorList>
            <person name="Sorensen T."/>
        </authorList>
    </citation>
    <scope>NUCLEOTIDE SEQUENCE [LARGE SCALE GENOMIC DNA]</scope>
    <source>
        <strain evidence="3 4">CBS 20057</strain>
    </source>
</reference>
<evidence type="ECO:0000256" key="2">
    <source>
        <dbReference type="SAM" id="Phobius"/>
    </source>
</evidence>
<dbReference type="Proteomes" id="UP001396898">
    <property type="component" value="Unassembled WGS sequence"/>
</dbReference>
<evidence type="ECO:0000313" key="3">
    <source>
        <dbReference type="EMBL" id="KAK8029096.1"/>
    </source>
</evidence>
<sequence length="91" mass="8901">MKHGAIANATSGIYVGSLAAATQSAGAAGTVFSTLQSAAMGGYGLAAVSSVFTGVGAVVGAVVGGKSAEVASEKHDGEEDESDDDKEEEHR</sequence>